<dbReference type="AlphaFoldDB" id="A0A329QXV4"/>
<protein>
    <recommendedName>
        <fullName evidence="3">Gluconate 2-dehydrogenase subunit 3 family protein</fullName>
    </recommendedName>
</protein>
<evidence type="ECO:0008006" key="3">
    <source>
        <dbReference type="Google" id="ProtNLM"/>
    </source>
</evidence>
<sequence length="140" mass="15038">MSSSNAETAPSRSFCFDASQRHVAEQLCEAIVPGSSPAGPAVYLDSVAADMPDEQRAALLGCLDDVGTVLGTGGSWEDVAARDHFGWLRALCIEAYYSDFRQPGYTGPGAWSVIGFTSAPMAAMAKQDWSYLRCFREEGE</sequence>
<proteinExistence type="predicted"/>
<reference evidence="1 2" key="1">
    <citation type="submission" date="2018-06" db="EMBL/GenBank/DDBJ databases">
        <title>Phytoactinopolyspora halophila sp. nov., a novel halophilic actinomycete isolated from a saline soil in China.</title>
        <authorList>
            <person name="Tang S.-K."/>
        </authorList>
    </citation>
    <scope>NUCLEOTIDE SEQUENCE [LARGE SCALE GENOMIC DNA]</scope>
    <source>
        <strain evidence="1 2">YIM 96934</strain>
    </source>
</reference>
<name>A0A329QXV4_9ACTN</name>
<organism evidence="1 2">
    <name type="scientific">Phytoactinopolyspora halophila</name>
    <dbReference type="NCBI Taxonomy" id="1981511"/>
    <lineage>
        <taxon>Bacteria</taxon>
        <taxon>Bacillati</taxon>
        <taxon>Actinomycetota</taxon>
        <taxon>Actinomycetes</taxon>
        <taxon>Jiangellales</taxon>
        <taxon>Jiangellaceae</taxon>
        <taxon>Phytoactinopolyspora</taxon>
    </lineage>
</organism>
<dbReference type="RefSeq" id="WP_112258061.1">
    <property type="nucleotide sequence ID" value="NZ_QMIG01000006.1"/>
</dbReference>
<dbReference type="Proteomes" id="UP000250462">
    <property type="component" value="Unassembled WGS sequence"/>
</dbReference>
<keyword evidence="2" id="KW-1185">Reference proteome</keyword>
<evidence type="ECO:0000313" key="2">
    <source>
        <dbReference type="Proteomes" id="UP000250462"/>
    </source>
</evidence>
<comment type="caution">
    <text evidence="1">The sequence shown here is derived from an EMBL/GenBank/DDBJ whole genome shotgun (WGS) entry which is preliminary data.</text>
</comment>
<dbReference type="EMBL" id="QMIG01000006">
    <property type="protein sequence ID" value="RAW15458.1"/>
    <property type="molecule type" value="Genomic_DNA"/>
</dbReference>
<gene>
    <name evidence="1" type="ORF">DPM12_09440</name>
</gene>
<evidence type="ECO:0000313" key="1">
    <source>
        <dbReference type="EMBL" id="RAW15458.1"/>
    </source>
</evidence>
<accession>A0A329QXV4</accession>